<accession>A0A1I2J9D3</accession>
<evidence type="ECO:0008006" key="3">
    <source>
        <dbReference type="Google" id="ProtNLM"/>
    </source>
</evidence>
<dbReference type="AlphaFoldDB" id="A0A1I2J9D3"/>
<organism evidence="1 2">
    <name type="scientific">Thermoflexibacter ruber</name>
    <dbReference type="NCBI Taxonomy" id="1003"/>
    <lineage>
        <taxon>Bacteria</taxon>
        <taxon>Pseudomonadati</taxon>
        <taxon>Bacteroidota</taxon>
        <taxon>Cytophagia</taxon>
        <taxon>Cytophagales</taxon>
        <taxon>Thermoflexibacteraceae</taxon>
        <taxon>Thermoflexibacter</taxon>
    </lineage>
</organism>
<dbReference type="Proteomes" id="UP000199513">
    <property type="component" value="Unassembled WGS sequence"/>
</dbReference>
<dbReference type="RefSeq" id="WP_221407709.1">
    <property type="nucleotide sequence ID" value="NZ_FONY01000042.1"/>
</dbReference>
<evidence type="ECO:0000313" key="1">
    <source>
        <dbReference type="EMBL" id="SFF49526.1"/>
    </source>
</evidence>
<evidence type="ECO:0000313" key="2">
    <source>
        <dbReference type="Proteomes" id="UP000199513"/>
    </source>
</evidence>
<gene>
    <name evidence="1" type="ORF">SAMN04488541_104210</name>
</gene>
<dbReference type="STRING" id="1003.SAMN04488541_104210"/>
<reference evidence="1 2" key="1">
    <citation type="submission" date="2016-10" db="EMBL/GenBank/DDBJ databases">
        <authorList>
            <person name="de Groot N.N."/>
        </authorList>
    </citation>
    <scope>NUCLEOTIDE SEQUENCE [LARGE SCALE GENOMIC DNA]</scope>
    <source>
        <strain>GEY</strain>
        <strain evidence="2">DSM 9560</strain>
    </source>
</reference>
<proteinExistence type="predicted"/>
<name>A0A1I2J9D3_9BACT</name>
<sequence>MHQNDTLLPTSLQKQDFKVEKVSDIFPKYYIIKVNNFNDVAKDTLDEWVYFLKNSEIKDNFKAKGLDKAKEKLRYESLTEEEKKMYDRFQENRRIETSVSYTAKQEEKVDMAKKAIKKGFDNQIIADLTDLTTEKIEQLRSAKE</sequence>
<dbReference type="EMBL" id="FONY01000042">
    <property type="protein sequence ID" value="SFF49526.1"/>
    <property type="molecule type" value="Genomic_DNA"/>
</dbReference>
<keyword evidence="2" id="KW-1185">Reference proteome</keyword>
<protein>
    <recommendedName>
        <fullName evidence="3">PD-(D/E)XK nuclease family transposase</fullName>
    </recommendedName>
</protein>